<keyword evidence="2" id="KW-0812">Transmembrane</keyword>
<evidence type="ECO:0000313" key="3">
    <source>
        <dbReference type="EMBL" id="CAL4162111.1"/>
    </source>
</evidence>
<accession>A0AAV2S8J5</accession>
<dbReference type="InterPro" id="IPR051951">
    <property type="entry name" value="UNC-93_regulatory"/>
</dbReference>
<comment type="caution">
    <text evidence="3">The sequence shown here is derived from an EMBL/GenBank/DDBJ whole genome shotgun (WGS) entry which is preliminary data.</text>
</comment>
<keyword evidence="2" id="KW-1133">Transmembrane helix</keyword>
<comment type="similarity">
    <text evidence="1">Belongs to the unc-93 family.</text>
</comment>
<feature type="transmembrane region" description="Helical" evidence="2">
    <location>
        <begin position="26"/>
        <end position="58"/>
    </location>
</feature>
<protein>
    <submittedName>
        <fullName evidence="3">Uncharacterized protein</fullName>
    </submittedName>
</protein>
<gene>
    <name evidence="3" type="ORF">MNOR_LOCUS32794</name>
</gene>
<name>A0AAV2S8J5_MEGNR</name>
<dbReference type="Proteomes" id="UP001497623">
    <property type="component" value="Unassembled WGS sequence"/>
</dbReference>
<sequence>MYGLIFPGDSEIAFNNFRLWESLGFFIAYACGGTFCISTKIAILIFFLTLGMLGYLAIEFMERNGGPIRDQRGNVIPIDKLILGKRGWGFCKAFTNKLHRHPFSAGLICIALMVIGYHAIER</sequence>
<evidence type="ECO:0000256" key="2">
    <source>
        <dbReference type="SAM" id="Phobius"/>
    </source>
</evidence>
<proteinExistence type="inferred from homology"/>
<dbReference type="AlphaFoldDB" id="A0AAV2S8J5"/>
<evidence type="ECO:0000313" key="4">
    <source>
        <dbReference type="Proteomes" id="UP001497623"/>
    </source>
</evidence>
<feature type="transmembrane region" description="Helical" evidence="2">
    <location>
        <begin position="102"/>
        <end position="120"/>
    </location>
</feature>
<reference evidence="3 4" key="1">
    <citation type="submission" date="2024-05" db="EMBL/GenBank/DDBJ databases">
        <authorList>
            <person name="Wallberg A."/>
        </authorList>
    </citation>
    <scope>NUCLEOTIDE SEQUENCE [LARGE SCALE GENOMIC DNA]</scope>
</reference>
<dbReference type="EMBL" id="CAXKWB010045375">
    <property type="protein sequence ID" value="CAL4162111.1"/>
    <property type="molecule type" value="Genomic_DNA"/>
</dbReference>
<dbReference type="PANTHER" id="PTHR19444">
    <property type="entry name" value="UNC-93 RELATED"/>
    <property type="match status" value="1"/>
</dbReference>
<keyword evidence="4" id="KW-1185">Reference proteome</keyword>
<keyword evidence="2" id="KW-0472">Membrane</keyword>
<dbReference type="PANTHER" id="PTHR19444:SF13">
    <property type="entry name" value="PROTEIN UNC-93 HOMOLOG A"/>
    <property type="match status" value="1"/>
</dbReference>
<evidence type="ECO:0000256" key="1">
    <source>
        <dbReference type="ARBA" id="ARBA00009172"/>
    </source>
</evidence>
<organism evidence="3 4">
    <name type="scientific">Meganyctiphanes norvegica</name>
    <name type="common">Northern krill</name>
    <name type="synonym">Thysanopoda norvegica</name>
    <dbReference type="NCBI Taxonomy" id="48144"/>
    <lineage>
        <taxon>Eukaryota</taxon>
        <taxon>Metazoa</taxon>
        <taxon>Ecdysozoa</taxon>
        <taxon>Arthropoda</taxon>
        <taxon>Crustacea</taxon>
        <taxon>Multicrustacea</taxon>
        <taxon>Malacostraca</taxon>
        <taxon>Eumalacostraca</taxon>
        <taxon>Eucarida</taxon>
        <taxon>Euphausiacea</taxon>
        <taxon>Euphausiidae</taxon>
        <taxon>Meganyctiphanes</taxon>
    </lineage>
</organism>